<dbReference type="Proteomes" id="UP000000552">
    <property type="component" value="Plasmid pMLa"/>
</dbReference>
<dbReference type="AlphaFoldDB" id="Q982H2"/>
<accession>Q982H2</accession>
<evidence type="ECO:0000313" key="1">
    <source>
        <dbReference type="EMBL" id="BAB54487.1"/>
    </source>
</evidence>
<protein>
    <submittedName>
        <fullName evidence="1">Msr9075 protein</fullName>
    </submittedName>
</protein>
<dbReference type="HOGENOM" id="CLU_2619599_0_0_5"/>
<dbReference type="EMBL" id="BA000013">
    <property type="protein sequence ID" value="BAB54487.1"/>
    <property type="molecule type" value="Genomic_DNA"/>
</dbReference>
<keyword evidence="1" id="KW-0614">Plasmid</keyword>
<evidence type="ECO:0000313" key="2">
    <source>
        <dbReference type="Proteomes" id="UP000000552"/>
    </source>
</evidence>
<sequence length="78" mass="8666">MRQVHARVFDISSDSSLISDRIPMKSPKMWRRAGGELELPGHAAPHRVLSHVSIKSSSFYKWADYLKNAAPGKAADFG</sequence>
<proteinExistence type="predicted"/>
<name>Q982H2_RHILO</name>
<dbReference type="KEGG" id="mlo:msr9075"/>
<gene>
    <name evidence="1" type="ordered locus">msr9075</name>
</gene>
<reference evidence="1 2" key="1">
    <citation type="journal article" date="2000" name="DNA Res.">
        <title>Complete genome structure of the nitrogen-fixing symbiotic bacterium Mesorhizobium loti.</title>
        <authorList>
            <person name="Kaneko T."/>
            <person name="Nakamura Y."/>
            <person name="Sato S."/>
            <person name="Asamizu E."/>
            <person name="Kato T."/>
            <person name="Sasamoto S."/>
            <person name="Watanabe A."/>
            <person name="Idesawa K."/>
            <person name="Ishikawa A."/>
            <person name="Kawashima K."/>
            <person name="Kimura T."/>
            <person name="Kishida Y."/>
            <person name="Kiyokawa C."/>
            <person name="Kohara M."/>
            <person name="Matsumoto M."/>
            <person name="Matsuno A."/>
            <person name="Mochizuki Y."/>
            <person name="Nakayama S."/>
            <person name="Nakazaki N."/>
            <person name="Shimpo S."/>
            <person name="Sugimoto M."/>
            <person name="Takeuchi C."/>
            <person name="Yamada M."/>
            <person name="Tabata S."/>
        </authorList>
    </citation>
    <scope>NUCLEOTIDE SEQUENCE [LARGE SCALE GENOMIC DNA]</scope>
    <source>
        <strain evidence="2">LMG 29417 / CECT 9101 / MAFF 303099</strain>
        <plasmid evidence="1 2">pMLa</plasmid>
    </source>
</reference>
<geneLocation type="plasmid" evidence="1 2">
    <name>pMLa</name>
</geneLocation>
<organism evidence="1 2">
    <name type="scientific">Mesorhizobium japonicum (strain LMG 29417 / CECT 9101 / MAFF 303099)</name>
    <name type="common">Mesorhizobium loti (strain MAFF 303099)</name>
    <dbReference type="NCBI Taxonomy" id="266835"/>
    <lineage>
        <taxon>Bacteria</taxon>
        <taxon>Pseudomonadati</taxon>
        <taxon>Pseudomonadota</taxon>
        <taxon>Alphaproteobacteria</taxon>
        <taxon>Hyphomicrobiales</taxon>
        <taxon>Phyllobacteriaceae</taxon>
        <taxon>Mesorhizobium</taxon>
    </lineage>
</organism>